<dbReference type="InterPro" id="IPR036412">
    <property type="entry name" value="HAD-like_sf"/>
</dbReference>
<keyword evidence="2" id="KW-1185">Reference proteome</keyword>
<dbReference type="GO" id="GO:0016787">
    <property type="term" value="F:hydrolase activity"/>
    <property type="evidence" value="ECO:0007669"/>
    <property type="project" value="UniProtKB-KW"/>
</dbReference>
<keyword evidence="1" id="KW-0378">Hydrolase</keyword>
<name>A0AAP9Y7G0_9ACTO</name>
<protein>
    <submittedName>
        <fullName evidence="1">HAD hydrolase family protein</fullName>
    </submittedName>
</protein>
<gene>
    <name evidence="1" type="ORF">I6H42_01945</name>
</gene>
<dbReference type="AlphaFoldDB" id="A0AAP9Y7G0"/>
<evidence type="ECO:0000313" key="2">
    <source>
        <dbReference type="Proteomes" id="UP000595220"/>
    </source>
</evidence>
<accession>A0AAP9Y7G0</accession>
<proteinExistence type="predicted"/>
<reference evidence="1 2" key="1">
    <citation type="submission" date="2020-12" db="EMBL/GenBank/DDBJ databases">
        <title>FDA dAtabase for Regulatory Grade micrObial Sequences (FDA-ARGOS): Supporting development and validation of Infectious Disease Dx tests.</title>
        <authorList>
            <person name="Sproer C."/>
            <person name="Gronow S."/>
            <person name="Severitt S."/>
            <person name="Schroder I."/>
            <person name="Tallon L."/>
            <person name="Sadzewicz L."/>
            <person name="Zhao X."/>
            <person name="Boylan J."/>
            <person name="Ott S."/>
            <person name="Bowen H."/>
            <person name="Vavikolanu K."/>
            <person name="Mehta A."/>
            <person name="Aluvathingal J."/>
            <person name="Nadendla S."/>
            <person name="Lowell S."/>
            <person name="Myers T."/>
            <person name="Yan Y."/>
            <person name="Sichtig H."/>
        </authorList>
    </citation>
    <scope>NUCLEOTIDE SEQUENCE [LARGE SCALE GENOMIC DNA]</scope>
    <source>
        <strain evidence="1 2">FDAARGOS_985</strain>
    </source>
</reference>
<dbReference type="SUPFAM" id="SSF56784">
    <property type="entry name" value="HAD-like"/>
    <property type="match status" value="1"/>
</dbReference>
<evidence type="ECO:0000313" key="1">
    <source>
        <dbReference type="EMBL" id="QQC44204.1"/>
    </source>
</evidence>
<dbReference type="Proteomes" id="UP000595220">
    <property type="component" value="Chromosome"/>
</dbReference>
<organism evidence="1 2">
    <name type="scientific">Schaalia meyeri</name>
    <dbReference type="NCBI Taxonomy" id="52773"/>
    <lineage>
        <taxon>Bacteria</taxon>
        <taxon>Bacillati</taxon>
        <taxon>Actinomycetota</taxon>
        <taxon>Actinomycetes</taxon>
        <taxon>Actinomycetales</taxon>
        <taxon>Actinomycetaceae</taxon>
        <taxon>Schaalia</taxon>
    </lineage>
</organism>
<sequence length="57" mass="5969">MGRNLWIGTGDSENDIPLFSEVDDAIAVNAQSSWVIDAADCSVGRFSEGVALALNLG</sequence>
<dbReference type="EMBL" id="CP066065">
    <property type="protein sequence ID" value="QQC44204.1"/>
    <property type="molecule type" value="Genomic_DNA"/>
</dbReference>
<dbReference type="Gene3D" id="3.40.50.1000">
    <property type="entry name" value="HAD superfamily/HAD-like"/>
    <property type="match status" value="1"/>
</dbReference>
<dbReference type="Pfam" id="PF08282">
    <property type="entry name" value="Hydrolase_3"/>
    <property type="match status" value="1"/>
</dbReference>
<dbReference type="InterPro" id="IPR023214">
    <property type="entry name" value="HAD_sf"/>
</dbReference>